<keyword evidence="1" id="KW-0812">Transmembrane</keyword>
<protein>
    <submittedName>
        <fullName evidence="2">Uncharacterized protein</fullName>
    </submittedName>
</protein>
<comment type="caution">
    <text evidence="2">The sequence shown here is derived from an EMBL/GenBank/DDBJ whole genome shotgun (WGS) entry which is preliminary data.</text>
</comment>
<proteinExistence type="predicted"/>
<keyword evidence="1" id="KW-0472">Membrane</keyword>
<gene>
    <name evidence="2" type="ORF">GCM10023187_31070</name>
</gene>
<keyword evidence="1" id="KW-1133">Transmembrane helix</keyword>
<dbReference type="InterPro" id="IPR045781">
    <property type="entry name" value="SxtJ"/>
</dbReference>
<organism evidence="2 3">
    <name type="scientific">Nibrella viscosa</name>
    <dbReference type="NCBI Taxonomy" id="1084524"/>
    <lineage>
        <taxon>Bacteria</taxon>
        <taxon>Pseudomonadati</taxon>
        <taxon>Bacteroidota</taxon>
        <taxon>Cytophagia</taxon>
        <taxon>Cytophagales</taxon>
        <taxon>Spirosomataceae</taxon>
        <taxon>Nibrella</taxon>
    </lineage>
</organism>
<name>A0ABP8KKR1_9BACT</name>
<evidence type="ECO:0000313" key="2">
    <source>
        <dbReference type="EMBL" id="GAA4408725.1"/>
    </source>
</evidence>
<feature type="transmembrane region" description="Helical" evidence="1">
    <location>
        <begin position="75"/>
        <end position="95"/>
    </location>
</feature>
<sequence length="128" mass="14396">MNAIGKLAMNTTEKVKAQLVIVTGLLVLYFVFKSVWLLYAAVAVGVVSLAIPVIGDFLVRMWFKLAEVLGAVNGKIILSLLFYVFLFPIAVLYRLSTKNPLAVKRSAEKSMYAERNHTYTKDDLEHTW</sequence>
<feature type="transmembrane region" description="Helical" evidence="1">
    <location>
        <begin position="39"/>
        <end position="63"/>
    </location>
</feature>
<keyword evidence="3" id="KW-1185">Reference proteome</keyword>
<dbReference type="Proteomes" id="UP001500936">
    <property type="component" value="Unassembled WGS sequence"/>
</dbReference>
<dbReference type="RefSeq" id="WP_345268698.1">
    <property type="nucleotide sequence ID" value="NZ_BAABHB010000005.1"/>
</dbReference>
<reference evidence="3" key="1">
    <citation type="journal article" date="2019" name="Int. J. Syst. Evol. Microbiol.">
        <title>The Global Catalogue of Microorganisms (GCM) 10K type strain sequencing project: providing services to taxonomists for standard genome sequencing and annotation.</title>
        <authorList>
            <consortium name="The Broad Institute Genomics Platform"/>
            <consortium name="The Broad Institute Genome Sequencing Center for Infectious Disease"/>
            <person name="Wu L."/>
            <person name="Ma J."/>
        </authorList>
    </citation>
    <scope>NUCLEOTIDE SEQUENCE [LARGE SCALE GENOMIC DNA]</scope>
    <source>
        <strain evidence="3">JCM 17925</strain>
    </source>
</reference>
<evidence type="ECO:0000256" key="1">
    <source>
        <dbReference type="SAM" id="Phobius"/>
    </source>
</evidence>
<accession>A0ABP8KKR1</accession>
<dbReference type="Pfam" id="PF19588">
    <property type="entry name" value="SxtJ"/>
    <property type="match status" value="1"/>
</dbReference>
<dbReference type="EMBL" id="BAABHB010000005">
    <property type="protein sequence ID" value="GAA4408725.1"/>
    <property type="molecule type" value="Genomic_DNA"/>
</dbReference>
<evidence type="ECO:0000313" key="3">
    <source>
        <dbReference type="Proteomes" id="UP001500936"/>
    </source>
</evidence>
<feature type="transmembrane region" description="Helical" evidence="1">
    <location>
        <begin position="15"/>
        <end position="32"/>
    </location>
</feature>